<evidence type="ECO:0000313" key="3">
    <source>
        <dbReference type="Proteomes" id="UP000232721"/>
    </source>
</evidence>
<gene>
    <name evidence="2" type="ORF">BTO15_00095</name>
</gene>
<dbReference type="Proteomes" id="UP000232721">
    <property type="component" value="Chromosome"/>
</dbReference>
<organism evidence="2 3">
    <name type="scientific">Polaribacter sejongensis</name>
    <dbReference type="NCBI Taxonomy" id="985043"/>
    <lineage>
        <taxon>Bacteria</taxon>
        <taxon>Pseudomonadati</taxon>
        <taxon>Bacteroidota</taxon>
        <taxon>Flavobacteriia</taxon>
        <taxon>Flavobacteriales</taxon>
        <taxon>Flavobacteriaceae</taxon>
    </lineage>
</organism>
<accession>A0ABM6PV88</accession>
<keyword evidence="1" id="KW-0175">Coiled coil</keyword>
<feature type="coiled-coil region" evidence="1">
    <location>
        <begin position="59"/>
        <end position="86"/>
    </location>
</feature>
<dbReference type="RefSeq" id="WP_208889907.1">
    <property type="nucleotide sequence ID" value="NZ_CP019336.1"/>
</dbReference>
<name>A0ABM6PV88_9FLAO</name>
<sequence>MKLKYVIIFLSIILFYNCSERNNEKVNPEILNGTPETLEQTESKISYSSISKRYGGNILEELYQEALEKSEKLEILNERIKEISSDSLQTKTNDFIKYRNVNNDYWNAAENYANNINDSIAKTSMIEIIEKLKKKYGKKVAQHETKMREIEVLKSKLNDQIILMKLFVTEPMISNYQINELPEKSKLESIIKDYTELIKQTEEYTRIEK</sequence>
<proteinExistence type="predicted"/>
<reference evidence="2 3" key="1">
    <citation type="submission" date="2017-02" db="EMBL/GenBank/DDBJ databases">
        <title>Trade-off between light-utilization and light-protection in marine flavobacteria.</title>
        <authorList>
            <person name="Kumagai Y."/>
            <person name="Yoshizawa S."/>
            <person name="Kogure K."/>
            <person name="Iwasaki W."/>
        </authorList>
    </citation>
    <scope>NUCLEOTIDE SEQUENCE [LARGE SCALE GENOMIC DNA]</scope>
    <source>
        <strain evidence="2 3">KCTC 23670</strain>
    </source>
</reference>
<protein>
    <submittedName>
        <fullName evidence="2">Uncharacterized protein</fullName>
    </submittedName>
</protein>
<evidence type="ECO:0000313" key="2">
    <source>
        <dbReference type="EMBL" id="AUC20609.1"/>
    </source>
</evidence>
<keyword evidence="3" id="KW-1185">Reference proteome</keyword>
<dbReference type="EMBL" id="CP019336">
    <property type="protein sequence ID" value="AUC20609.1"/>
    <property type="molecule type" value="Genomic_DNA"/>
</dbReference>
<evidence type="ECO:0000256" key="1">
    <source>
        <dbReference type="SAM" id="Coils"/>
    </source>
</evidence>